<feature type="transmembrane region" description="Helical" evidence="8">
    <location>
        <begin position="266"/>
        <end position="285"/>
    </location>
</feature>
<gene>
    <name evidence="10" type="ORF">BCR38DRAFT_333866</name>
</gene>
<feature type="transmembrane region" description="Helical" evidence="8">
    <location>
        <begin position="436"/>
        <end position="457"/>
    </location>
</feature>
<dbReference type="InterPro" id="IPR050524">
    <property type="entry name" value="APC_YAT"/>
</dbReference>
<dbReference type="STRING" id="1141098.A0A1Y2EEJ4"/>
<keyword evidence="2" id="KW-0813">Transport</keyword>
<dbReference type="PANTHER" id="PTHR43341">
    <property type="entry name" value="AMINO ACID PERMEASE"/>
    <property type="match status" value="1"/>
</dbReference>
<dbReference type="EMBL" id="MCFJ01000002">
    <property type="protein sequence ID" value="ORY69980.1"/>
    <property type="molecule type" value="Genomic_DNA"/>
</dbReference>
<dbReference type="InParanoid" id="A0A1Y2EEJ4"/>
<feature type="transmembrane region" description="Helical" evidence="8">
    <location>
        <begin position="46"/>
        <end position="65"/>
    </location>
</feature>
<keyword evidence="3" id="KW-1003">Cell membrane</keyword>
<dbReference type="Gene3D" id="1.20.1740.10">
    <property type="entry name" value="Amino acid/polyamine transporter I"/>
    <property type="match status" value="1"/>
</dbReference>
<feature type="transmembrane region" description="Helical" evidence="8">
    <location>
        <begin position="183"/>
        <end position="205"/>
    </location>
</feature>
<evidence type="ECO:0000256" key="6">
    <source>
        <dbReference type="ARBA" id="ARBA00022989"/>
    </source>
</evidence>
<proteinExistence type="predicted"/>
<dbReference type="FunFam" id="1.20.1740.10:FF:000017">
    <property type="entry name" value="Amino acid permease"/>
    <property type="match status" value="1"/>
</dbReference>
<dbReference type="InterPro" id="IPR004841">
    <property type="entry name" value="AA-permease/SLC12A_dom"/>
</dbReference>
<evidence type="ECO:0000313" key="10">
    <source>
        <dbReference type="EMBL" id="ORY69980.1"/>
    </source>
</evidence>
<feature type="transmembrane region" description="Helical" evidence="8">
    <location>
        <begin position="367"/>
        <end position="385"/>
    </location>
</feature>
<dbReference type="GO" id="GO:0005886">
    <property type="term" value="C:plasma membrane"/>
    <property type="evidence" value="ECO:0007669"/>
    <property type="project" value="UniProtKB-SubCell"/>
</dbReference>
<accession>A0A1Y2EEJ4</accession>
<protein>
    <submittedName>
        <fullName evidence="10">Amino-acid permease inda1</fullName>
    </submittedName>
</protein>
<dbReference type="GeneID" id="63771478"/>
<keyword evidence="7 8" id="KW-0472">Membrane</keyword>
<keyword evidence="4 8" id="KW-0812">Transmembrane</keyword>
<evidence type="ECO:0000256" key="2">
    <source>
        <dbReference type="ARBA" id="ARBA00022448"/>
    </source>
</evidence>
<dbReference type="Pfam" id="PF00324">
    <property type="entry name" value="AA_permease"/>
    <property type="match status" value="1"/>
</dbReference>
<dbReference type="PIRSF" id="PIRSF006060">
    <property type="entry name" value="AA_transporter"/>
    <property type="match status" value="1"/>
</dbReference>
<feature type="transmembrane region" description="Helical" evidence="8">
    <location>
        <begin position="152"/>
        <end position="171"/>
    </location>
</feature>
<feature type="transmembrane region" description="Helical" evidence="8">
    <location>
        <begin position="477"/>
        <end position="494"/>
    </location>
</feature>
<keyword evidence="6 8" id="KW-1133">Transmembrane helix</keyword>
<evidence type="ECO:0000256" key="5">
    <source>
        <dbReference type="ARBA" id="ARBA00022970"/>
    </source>
</evidence>
<dbReference type="PROSITE" id="PS00218">
    <property type="entry name" value="AMINO_ACID_PERMEASE_1"/>
    <property type="match status" value="1"/>
</dbReference>
<dbReference type="NCBIfam" id="TIGR00913">
    <property type="entry name" value="2A0310"/>
    <property type="match status" value="1"/>
</dbReference>
<evidence type="ECO:0000313" key="11">
    <source>
        <dbReference type="Proteomes" id="UP000193689"/>
    </source>
</evidence>
<evidence type="ECO:0000256" key="7">
    <source>
        <dbReference type="ARBA" id="ARBA00023136"/>
    </source>
</evidence>
<feature type="transmembrane region" description="Helical" evidence="8">
    <location>
        <begin position="125"/>
        <end position="146"/>
    </location>
</feature>
<feature type="domain" description="Amino acid permease/ SLC12A" evidence="9">
    <location>
        <begin position="43"/>
        <end position="500"/>
    </location>
</feature>
<comment type="caution">
    <text evidence="10">The sequence shown here is derived from an EMBL/GenBank/DDBJ whole genome shotgun (WGS) entry which is preliminary data.</text>
</comment>
<evidence type="ECO:0000256" key="3">
    <source>
        <dbReference type="ARBA" id="ARBA00022475"/>
    </source>
</evidence>
<dbReference type="RefSeq" id="XP_040719930.1">
    <property type="nucleotide sequence ID" value="XM_040855266.1"/>
</dbReference>
<evidence type="ECO:0000256" key="8">
    <source>
        <dbReference type="SAM" id="Phobius"/>
    </source>
</evidence>
<name>A0A1Y2EEJ4_9PEZI</name>
<dbReference type="PANTHER" id="PTHR43341:SF1">
    <property type="entry name" value="GENERAL AMINO-ACID PERMEASE GAP1"/>
    <property type="match status" value="1"/>
</dbReference>
<feature type="transmembrane region" description="Helical" evidence="8">
    <location>
        <begin position="71"/>
        <end position="92"/>
    </location>
</feature>
<keyword evidence="11" id="KW-1185">Reference proteome</keyword>
<dbReference type="OrthoDB" id="3900342at2759"/>
<dbReference type="InterPro" id="IPR004840">
    <property type="entry name" value="Amino_acid_permease_CS"/>
</dbReference>
<dbReference type="InterPro" id="IPR004762">
    <property type="entry name" value="Amino_acid_permease_fungi"/>
</dbReference>
<evidence type="ECO:0000259" key="9">
    <source>
        <dbReference type="Pfam" id="PF00324"/>
    </source>
</evidence>
<reference evidence="10 11" key="1">
    <citation type="submission" date="2016-07" db="EMBL/GenBank/DDBJ databases">
        <title>Pervasive Adenine N6-methylation of Active Genes in Fungi.</title>
        <authorList>
            <consortium name="DOE Joint Genome Institute"/>
            <person name="Mondo S.J."/>
            <person name="Dannebaum R.O."/>
            <person name="Kuo R.C."/>
            <person name="Labutti K."/>
            <person name="Haridas S."/>
            <person name="Kuo A."/>
            <person name="Salamov A."/>
            <person name="Ahrendt S.R."/>
            <person name="Lipzen A."/>
            <person name="Sullivan W."/>
            <person name="Andreopoulos W.B."/>
            <person name="Clum A."/>
            <person name="Lindquist E."/>
            <person name="Daum C."/>
            <person name="Ramamoorthy G.K."/>
            <person name="Gryganskyi A."/>
            <person name="Culley D."/>
            <person name="Magnuson J.K."/>
            <person name="James T.Y."/>
            <person name="O'Malley M.A."/>
            <person name="Stajich J.E."/>
            <person name="Spatafora J.W."/>
            <person name="Visel A."/>
            <person name="Grigoriev I.V."/>
        </authorList>
    </citation>
    <scope>NUCLEOTIDE SEQUENCE [LARGE SCALE GENOMIC DNA]</scope>
    <source>
        <strain evidence="10 11">CBS 129021</strain>
    </source>
</reference>
<feature type="transmembrane region" description="Helical" evidence="8">
    <location>
        <begin position="391"/>
        <end position="415"/>
    </location>
</feature>
<comment type="subcellular location">
    <subcellularLocation>
        <location evidence="1">Cell membrane</location>
        <topology evidence="1">Multi-pass membrane protein</topology>
    </subcellularLocation>
</comment>
<evidence type="ECO:0000256" key="4">
    <source>
        <dbReference type="ARBA" id="ARBA00022692"/>
    </source>
</evidence>
<organism evidence="10 11">
    <name type="scientific">Pseudomassariella vexata</name>
    <dbReference type="NCBI Taxonomy" id="1141098"/>
    <lineage>
        <taxon>Eukaryota</taxon>
        <taxon>Fungi</taxon>
        <taxon>Dikarya</taxon>
        <taxon>Ascomycota</taxon>
        <taxon>Pezizomycotina</taxon>
        <taxon>Sordariomycetes</taxon>
        <taxon>Xylariomycetidae</taxon>
        <taxon>Amphisphaeriales</taxon>
        <taxon>Pseudomassariaceae</taxon>
        <taxon>Pseudomassariella</taxon>
    </lineage>
</organism>
<sequence>MDAEKHDQKGVDPQLYAASGSADEEVGVVHKGEALHQDLKSRHMQMIAIGGAIGAGLFVGSGSALQTGGPAALIIGYLIVGFMLLFTMQALAELSVLYPVNGAFYTYVVRFIDPSWGFAMGWDYALAWLTVLPFELIAASITIQFWRTDINMGVWVAVFLVVLTVIQFFGVKGYGEVEFVLSMIKIAACTGFIILGIVINCGGVGDQGYLGVKYWHDPGAFRNGFNGFAGVFVLAAFAFGGTELVGLAAAESANPRKAIPQATKQVFWRIAFFYIVNLFILGLIVRSDNPRLVGSSGADTKASPFVIAIQDAGIKGLPSVMNAVITISVISVANSCTFGSTRTMQAMAERGMAPGFLSYVDKKGRPLWCILVQLVFGLLAFVGEAESQSEVFSWLLSLSGLSYFFVWGTICLTHIRFRYAWEAQGFSLAQIPYKPALGVYGSYIGLFLNCLCLVATFYNSLYPSPDAVPDAQTFFKGYMACPIVIVLYLGWKIWTRNWALYVKVHEMDLRSGARMMEPDDEEPMPEKTWKNLPMRMVRALI</sequence>
<dbReference type="Proteomes" id="UP000193689">
    <property type="component" value="Unassembled WGS sequence"/>
</dbReference>
<feature type="transmembrane region" description="Helical" evidence="8">
    <location>
        <begin position="225"/>
        <end position="245"/>
    </location>
</feature>
<keyword evidence="5" id="KW-0029">Amino-acid transport</keyword>
<dbReference type="GO" id="GO:0015171">
    <property type="term" value="F:amino acid transmembrane transporter activity"/>
    <property type="evidence" value="ECO:0007669"/>
    <property type="project" value="TreeGrafter"/>
</dbReference>
<evidence type="ECO:0000256" key="1">
    <source>
        <dbReference type="ARBA" id="ARBA00004651"/>
    </source>
</evidence>
<dbReference type="AlphaFoldDB" id="A0A1Y2EEJ4"/>